<sequence length="405" mass="42986">MSDISILIISLLVIWVLARGSLPFTQIGRTRTTTAAAIACALIEGITPAQAFAYIDSQTLLIMAVFLLVGANLAQLRGATSQSSRLVLLHPLALLGLVMLSCALLSMVMINDVVVALLAPLLLLLPRQSYSATLLIGLALASNIGSAASILGNPQNIILASHSGLSQAQHLQQSLAAAILSLVLAFVIIVLLKYRNLQSPQHTDRPAEPLKARWSYQQWLTLAVAITVISSMTLTSWLWPQALQRLSLICLALLLLSMPRNRIAVLKQANIPLLVLIASLFVLTHTVSTALLSDNHNQTVVNWLQGSIDSLNGIIGFSVVASNTIGNVPAIILLLSVLDNLSHSQASLLAYFSSVAGNLLLQGSLASIIVVEIAKKRGISIGFRQFAALGIPVTVAAIISGILLL</sequence>
<evidence type="ECO:0000259" key="8">
    <source>
        <dbReference type="Pfam" id="PF03600"/>
    </source>
</evidence>
<keyword evidence="6 7" id="KW-0472">Membrane</keyword>
<feature type="transmembrane region" description="Helical" evidence="7">
    <location>
        <begin position="130"/>
        <end position="153"/>
    </location>
</feature>
<keyword evidence="5 7" id="KW-1133">Transmembrane helix</keyword>
<comment type="caution">
    <text evidence="9">The sequence shown here is derived from an EMBL/GenBank/DDBJ whole genome shotgun (WGS) entry which is preliminary data.</text>
</comment>
<dbReference type="STRING" id="740709.A10D4_08022"/>
<evidence type="ECO:0000256" key="2">
    <source>
        <dbReference type="ARBA" id="ARBA00022448"/>
    </source>
</evidence>
<gene>
    <name evidence="9" type="ORF">A10D4_08022</name>
</gene>
<accession>K2KLE9</accession>
<feature type="transmembrane region" description="Helical" evidence="7">
    <location>
        <begin position="174"/>
        <end position="192"/>
    </location>
</feature>
<feature type="transmembrane region" description="Helical" evidence="7">
    <location>
        <begin position="386"/>
        <end position="404"/>
    </location>
</feature>
<proteinExistence type="predicted"/>
<dbReference type="InterPro" id="IPR004680">
    <property type="entry name" value="Cit_transptr-like_dom"/>
</dbReference>
<feature type="domain" description="Citrate transporter-like" evidence="8">
    <location>
        <begin position="19"/>
        <end position="355"/>
    </location>
</feature>
<dbReference type="PANTHER" id="PTHR43302">
    <property type="entry name" value="TRANSPORTER ARSB-RELATED"/>
    <property type="match status" value="1"/>
</dbReference>
<dbReference type="GO" id="GO:0005886">
    <property type="term" value="C:plasma membrane"/>
    <property type="evidence" value="ECO:0007669"/>
    <property type="project" value="UniProtKB-SubCell"/>
</dbReference>
<evidence type="ECO:0000256" key="3">
    <source>
        <dbReference type="ARBA" id="ARBA00022475"/>
    </source>
</evidence>
<feature type="transmembrane region" description="Helical" evidence="7">
    <location>
        <begin position="52"/>
        <end position="74"/>
    </location>
</feature>
<evidence type="ECO:0000256" key="1">
    <source>
        <dbReference type="ARBA" id="ARBA00004651"/>
    </source>
</evidence>
<dbReference type="Proteomes" id="UP000014115">
    <property type="component" value="Unassembled WGS sequence"/>
</dbReference>
<keyword evidence="4 7" id="KW-0812">Transmembrane</keyword>
<reference evidence="9 10" key="1">
    <citation type="journal article" date="2012" name="J. Bacteriol.">
        <title>Genome Sequence of Idiomarina xiamenensis Type Strain 10-D-4.</title>
        <authorList>
            <person name="Lai Q."/>
            <person name="Wang L."/>
            <person name="Wang W."/>
            <person name="Shao Z."/>
        </authorList>
    </citation>
    <scope>NUCLEOTIDE SEQUENCE [LARGE SCALE GENOMIC DNA]</scope>
    <source>
        <strain evidence="9 10">10-D-4</strain>
    </source>
</reference>
<dbReference type="Pfam" id="PF03600">
    <property type="entry name" value="CitMHS"/>
    <property type="match status" value="1"/>
</dbReference>
<dbReference type="RefSeq" id="WP_008488836.1">
    <property type="nucleotide sequence ID" value="NZ_AMRG01000009.1"/>
</dbReference>
<keyword evidence="2" id="KW-0813">Transport</keyword>
<dbReference type="GO" id="GO:0055085">
    <property type="term" value="P:transmembrane transport"/>
    <property type="evidence" value="ECO:0007669"/>
    <property type="project" value="InterPro"/>
</dbReference>
<evidence type="ECO:0000256" key="4">
    <source>
        <dbReference type="ARBA" id="ARBA00022692"/>
    </source>
</evidence>
<feature type="transmembrane region" description="Helical" evidence="7">
    <location>
        <begin position="271"/>
        <end position="293"/>
    </location>
</feature>
<dbReference type="eggNOG" id="COG1055">
    <property type="taxonomic scope" value="Bacteria"/>
</dbReference>
<dbReference type="PATRIC" id="fig|740709.3.peg.1625"/>
<feature type="transmembrane region" description="Helical" evidence="7">
    <location>
        <begin position="314"/>
        <end position="338"/>
    </location>
</feature>
<keyword evidence="10" id="KW-1185">Reference proteome</keyword>
<keyword evidence="3" id="KW-1003">Cell membrane</keyword>
<dbReference type="OrthoDB" id="9809303at2"/>
<evidence type="ECO:0000313" key="9">
    <source>
        <dbReference type="EMBL" id="EKE83354.1"/>
    </source>
</evidence>
<feature type="transmembrane region" description="Helical" evidence="7">
    <location>
        <begin position="350"/>
        <end position="374"/>
    </location>
</feature>
<evidence type="ECO:0000313" key="10">
    <source>
        <dbReference type="Proteomes" id="UP000014115"/>
    </source>
</evidence>
<evidence type="ECO:0000256" key="7">
    <source>
        <dbReference type="SAM" id="Phobius"/>
    </source>
</evidence>
<protein>
    <submittedName>
        <fullName evidence="9">Na+/H+ antiporter NhaD-like permease</fullName>
    </submittedName>
</protein>
<feature type="transmembrane region" description="Helical" evidence="7">
    <location>
        <begin position="86"/>
        <end position="110"/>
    </location>
</feature>
<organism evidence="9 10">
    <name type="scientific">Idiomarina xiamenensis 10-D-4</name>
    <dbReference type="NCBI Taxonomy" id="740709"/>
    <lineage>
        <taxon>Bacteria</taxon>
        <taxon>Pseudomonadati</taxon>
        <taxon>Pseudomonadota</taxon>
        <taxon>Gammaproteobacteria</taxon>
        <taxon>Alteromonadales</taxon>
        <taxon>Idiomarinaceae</taxon>
        <taxon>Idiomarina</taxon>
    </lineage>
</organism>
<evidence type="ECO:0000256" key="6">
    <source>
        <dbReference type="ARBA" id="ARBA00023136"/>
    </source>
</evidence>
<dbReference type="EMBL" id="AMRG01000009">
    <property type="protein sequence ID" value="EKE83354.1"/>
    <property type="molecule type" value="Genomic_DNA"/>
</dbReference>
<name>K2KLE9_9GAMM</name>
<comment type="subcellular location">
    <subcellularLocation>
        <location evidence="1">Cell membrane</location>
        <topology evidence="1">Multi-pass membrane protein</topology>
    </subcellularLocation>
</comment>
<evidence type="ECO:0000256" key="5">
    <source>
        <dbReference type="ARBA" id="ARBA00022989"/>
    </source>
</evidence>
<dbReference type="PANTHER" id="PTHR43302:SF5">
    <property type="entry name" value="TRANSPORTER ARSB-RELATED"/>
    <property type="match status" value="1"/>
</dbReference>
<feature type="transmembrane region" description="Helical" evidence="7">
    <location>
        <begin position="219"/>
        <end position="239"/>
    </location>
</feature>
<dbReference type="AlphaFoldDB" id="K2KLE9"/>